<evidence type="ECO:0000313" key="3">
    <source>
        <dbReference type="Proteomes" id="UP000076532"/>
    </source>
</evidence>
<feature type="compositionally biased region" description="Basic and acidic residues" evidence="1">
    <location>
        <begin position="198"/>
        <end position="213"/>
    </location>
</feature>
<name>A0A166SQ42_9AGAM</name>
<evidence type="ECO:0000313" key="2">
    <source>
        <dbReference type="EMBL" id="KZP29704.1"/>
    </source>
</evidence>
<protein>
    <submittedName>
        <fullName evidence="2">Uncharacterized protein</fullName>
    </submittedName>
</protein>
<gene>
    <name evidence="2" type="ORF">FIBSPDRAFT_987114</name>
</gene>
<reference evidence="2 3" key="1">
    <citation type="journal article" date="2016" name="Mol. Biol. Evol.">
        <title>Comparative Genomics of Early-Diverging Mushroom-Forming Fungi Provides Insights into the Origins of Lignocellulose Decay Capabilities.</title>
        <authorList>
            <person name="Nagy L.G."/>
            <person name="Riley R."/>
            <person name="Tritt A."/>
            <person name="Adam C."/>
            <person name="Daum C."/>
            <person name="Floudas D."/>
            <person name="Sun H."/>
            <person name="Yadav J.S."/>
            <person name="Pangilinan J."/>
            <person name="Larsson K.H."/>
            <person name="Matsuura K."/>
            <person name="Barry K."/>
            <person name="Labutti K."/>
            <person name="Kuo R."/>
            <person name="Ohm R.A."/>
            <person name="Bhattacharya S.S."/>
            <person name="Shirouzu T."/>
            <person name="Yoshinaga Y."/>
            <person name="Martin F.M."/>
            <person name="Grigoriev I.V."/>
            <person name="Hibbett D.S."/>
        </authorList>
    </citation>
    <scope>NUCLEOTIDE SEQUENCE [LARGE SCALE GENOMIC DNA]</scope>
    <source>
        <strain evidence="2 3">CBS 109695</strain>
    </source>
</reference>
<sequence>MKGRMGVSRGSNIVPEGEEWMHGWAAPIDIERDGELLWEPRAITITSFGPPPPVDWLRNWDGVPQPQVLHAAYSQAHPRHCSSPHASALTLALAGYSPGGSETTRRSRAIHWRQELSAEPVGCPPPPMHIQAHPSSTSSSQRPLDSSRAEVVELNPPLDRLAHFEVQRMESEHQDTPPQTRGPLIRDTGIERGVQAGAHERESGRGGREERARENRAEFGFGFGEGEWRNGDLHRGCDLNFIYEASPSIRMRIGESASTQPDHVSPISTFSCGLLVRGALDTYPTPTRHGRGNEDHGLNAKACYVCPRPSD</sequence>
<feature type="region of interest" description="Disordered" evidence="1">
    <location>
        <begin position="190"/>
        <end position="213"/>
    </location>
</feature>
<evidence type="ECO:0000256" key="1">
    <source>
        <dbReference type="SAM" id="MobiDB-lite"/>
    </source>
</evidence>
<organism evidence="2 3">
    <name type="scientific">Athelia psychrophila</name>
    <dbReference type="NCBI Taxonomy" id="1759441"/>
    <lineage>
        <taxon>Eukaryota</taxon>
        <taxon>Fungi</taxon>
        <taxon>Dikarya</taxon>
        <taxon>Basidiomycota</taxon>
        <taxon>Agaricomycotina</taxon>
        <taxon>Agaricomycetes</taxon>
        <taxon>Agaricomycetidae</taxon>
        <taxon>Atheliales</taxon>
        <taxon>Atheliaceae</taxon>
        <taxon>Athelia</taxon>
    </lineage>
</organism>
<feature type="region of interest" description="Disordered" evidence="1">
    <location>
        <begin position="118"/>
        <end position="146"/>
    </location>
</feature>
<dbReference type="Proteomes" id="UP000076532">
    <property type="component" value="Unassembled WGS sequence"/>
</dbReference>
<dbReference type="EMBL" id="KV417497">
    <property type="protein sequence ID" value="KZP29704.1"/>
    <property type="molecule type" value="Genomic_DNA"/>
</dbReference>
<feature type="compositionally biased region" description="Polar residues" evidence="1">
    <location>
        <begin position="133"/>
        <end position="144"/>
    </location>
</feature>
<proteinExistence type="predicted"/>
<keyword evidence="3" id="KW-1185">Reference proteome</keyword>
<accession>A0A166SQ42</accession>
<dbReference type="AlphaFoldDB" id="A0A166SQ42"/>